<keyword evidence="1" id="KW-0812">Transmembrane</keyword>
<keyword evidence="1" id="KW-0472">Membrane</keyword>
<feature type="transmembrane region" description="Helical" evidence="1">
    <location>
        <begin position="21"/>
        <end position="40"/>
    </location>
</feature>
<evidence type="ECO:0000313" key="2">
    <source>
        <dbReference type="EMBL" id="KXP14049.1"/>
    </source>
</evidence>
<evidence type="ECO:0000256" key="1">
    <source>
        <dbReference type="SAM" id="Phobius"/>
    </source>
</evidence>
<dbReference type="RefSeq" id="WP_068570131.1">
    <property type="nucleotide sequence ID" value="NZ_LSRF01000007.1"/>
</dbReference>
<dbReference type="OrthoDB" id="4774653at2"/>
<accession>A0A138AUF7</accession>
<dbReference type="Proteomes" id="UP000070258">
    <property type="component" value="Unassembled WGS sequence"/>
</dbReference>
<reference evidence="3" key="1">
    <citation type="submission" date="2016-02" db="EMBL/GenBank/DDBJ databases">
        <authorList>
            <person name="Wen L."/>
            <person name="He K."/>
            <person name="Yang H."/>
        </authorList>
    </citation>
    <scope>NUCLEOTIDE SEQUENCE [LARGE SCALE GENOMIC DNA]</scope>
    <source>
        <strain evidence="3">JCM 15929</strain>
    </source>
</reference>
<feature type="transmembrane region" description="Helical" evidence="1">
    <location>
        <begin position="99"/>
        <end position="118"/>
    </location>
</feature>
<comment type="caution">
    <text evidence="2">The sequence shown here is derived from an EMBL/GenBank/DDBJ whole genome shotgun (WGS) entry which is preliminary data.</text>
</comment>
<protein>
    <submittedName>
        <fullName evidence="2">Uncharacterized protein</fullName>
    </submittedName>
</protein>
<organism evidence="2 3">
    <name type="scientific">Tsukamurella pseudospumae</name>
    <dbReference type="NCBI Taxonomy" id="239498"/>
    <lineage>
        <taxon>Bacteria</taxon>
        <taxon>Bacillati</taxon>
        <taxon>Actinomycetota</taxon>
        <taxon>Actinomycetes</taxon>
        <taxon>Mycobacteriales</taxon>
        <taxon>Tsukamurellaceae</taxon>
        <taxon>Tsukamurella</taxon>
    </lineage>
</organism>
<dbReference type="EMBL" id="LSRF01000007">
    <property type="protein sequence ID" value="KXP14049.1"/>
    <property type="molecule type" value="Genomic_DNA"/>
</dbReference>
<name>A0A138AUF7_9ACTN</name>
<feature type="transmembrane region" description="Helical" evidence="1">
    <location>
        <begin position="68"/>
        <end position="87"/>
    </location>
</feature>
<sequence>MIQNTDIRAPYAPSARTNGTVVAYGLGALVTAGALVYAVVDQLAVGGLDGHLHRLYDPVGKYGEAAPLYGYLYAVGVIGLLCWWANLRRAVRGARGTRRLGVITLVVALLPVAAPLVLQEYGQPVIPVQLIAGYLVAWLLGLVGVVLAGRATTPGA</sequence>
<evidence type="ECO:0000313" key="3">
    <source>
        <dbReference type="Proteomes" id="UP000070258"/>
    </source>
</evidence>
<dbReference type="STRING" id="239498.AXK60_21375"/>
<proteinExistence type="predicted"/>
<feature type="transmembrane region" description="Helical" evidence="1">
    <location>
        <begin position="130"/>
        <end position="149"/>
    </location>
</feature>
<keyword evidence="1" id="KW-1133">Transmembrane helix</keyword>
<gene>
    <name evidence="2" type="ORF">AXK60_21375</name>
</gene>
<dbReference type="AlphaFoldDB" id="A0A138AUF7"/>